<dbReference type="InterPro" id="IPR009725">
    <property type="entry name" value="3_dmu_93_MTrfase"/>
</dbReference>
<name>A0ABP9FKV9_9SPHI</name>
<proteinExistence type="predicted"/>
<evidence type="ECO:0000313" key="3">
    <source>
        <dbReference type="Proteomes" id="UP001501436"/>
    </source>
</evidence>
<dbReference type="PANTHER" id="PTHR33990:SF2">
    <property type="entry name" value="PHNB-LIKE DOMAIN-CONTAINING PROTEIN"/>
    <property type="match status" value="1"/>
</dbReference>
<accession>A0ABP9FKV9</accession>
<organism evidence="2 3">
    <name type="scientific">Mucilaginibacter defluvii</name>
    <dbReference type="NCBI Taxonomy" id="1196019"/>
    <lineage>
        <taxon>Bacteria</taxon>
        <taxon>Pseudomonadati</taxon>
        <taxon>Bacteroidota</taxon>
        <taxon>Sphingobacteriia</taxon>
        <taxon>Sphingobacteriales</taxon>
        <taxon>Sphingobacteriaceae</taxon>
        <taxon>Mucilaginibacter</taxon>
    </lineage>
</organism>
<dbReference type="CDD" id="cd06588">
    <property type="entry name" value="PhnB_like"/>
    <property type="match status" value="1"/>
</dbReference>
<gene>
    <name evidence="2" type="ORF">GCM10023313_05290</name>
</gene>
<comment type="caution">
    <text evidence="2">The sequence shown here is derived from an EMBL/GenBank/DDBJ whole genome shotgun (WGS) entry which is preliminary data.</text>
</comment>
<keyword evidence="3" id="KW-1185">Reference proteome</keyword>
<dbReference type="Gene3D" id="3.10.180.10">
    <property type="entry name" value="2,3-Dihydroxybiphenyl 1,2-Dioxygenase, domain 1"/>
    <property type="match status" value="1"/>
</dbReference>
<dbReference type="RefSeq" id="WP_345329347.1">
    <property type="nucleotide sequence ID" value="NZ_BAABJI010000001.1"/>
</dbReference>
<feature type="domain" description="PhnB-like" evidence="1">
    <location>
        <begin position="2"/>
        <end position="117"/>
    </location>
</feature>
<dbReference type="SUPFAM" id="SSF54593">
    <property type="entry name" value="Glyoxalase/Bleomycin resistance protein/Dihydroxybiphenyl dioxygenase"/>
    <property type="match status" value="1"/>
</dbReference>
<dbReference type="PIRSF" id="PIRSF021700">
    <property type="entry name" value="3_dmu_93_MTrfase"/>
    <property type="match status" value="1"/>
</dbReference>
<protein>
    <submittedName>
        <fullName evidence="2">VOC family protein</fullName>
    </submittedName>
</protein>
<evidence type="ECO:0000259" key="1">
    <source>
        <dbReference type="Pfam" id="PF06983"/>
    </source>
</evidence>
<reference evidence="3" key="1">
    <citation type="journal article" date="2019" name="Int. J. Syst. Evol. Microbiol.">
        <title>The Global Catalogue of Microorganisms (GCM) 10K type strain sequencing project: providing services to taxonomists for standard genome sequencing and annotation.</title>
        <authorList>
            <consortium name="The Broad Institute Genomics Platform"/>
            <consortium name="The Broad Institute Genome Sequencing Center for Infectious Disease"/>
            <person name="Wu L."/>
            <person name="Ma J."/>
        </authorList>
    </citation>
    <scope>NUCLEOTIDE SEQUENCE [LARGE SCALE GENOMIC DNA]</scope>
    <source>
        <strain evidence="3">JCM 18283</strain>
    </source>
</reference>
<dbReference type="Pfam" id="PF06983">
    <property type="entry name" value="3-dmu-9_3-mt"/>
    <property type="match status" value="1"/>
</dbReference>
<evidence type="ECO:0000313" key="2">
    <source>
        <dbReference type="EMBL" id="GAA4905560.1"/>
    </source>
</evidence>
<dbReference type="EMBL" id="BAABJI010000001">
    <property type="protein sequence ID" value="GAA4905560.1"/>
    <property type="molecule type" value="Genomic_DNA"/>
</dbReference>
<dbReference type="InterPro" id="IPR028973">
    <property type="entry name" value="PhnB-like"/>
</dbReference>
<sequence>MQKIAPFLWFDNNAEEAMNYYLSVFKESKPISIMRATEGMPGAPGSVLVAYFELNGVEFAAMNGGPQFKFDEAISFVINCKDQDEVDYYWNTFISDGGTESACGWLKDKFGVSWQVTPTRLIELMQDKDPVKAQRVAQAMMGMIKIDIAELEKAYAG</sequence>
<dbReference type="Proteomes" id="UP001501436">
    <property type="component" value="Unassembled WGS sequence"/>
</dbReference>
<dbReference type="InterPro" id="IPR029068">
    <property type="entry name" value="Glyas_Bleomycin-R_OHBP_Dase"/>
</dbReference>
<dbReference type="PANTHER" id="PTHR33990">
    <property type="entry name" value="PROTEIN YJDN-RELATED"/>
    <property type="match status" value="1"/>
</dbReference>